<dbReference type="InterPro" id="IPR019987">
    <property type="entry name" value="GTP-bd_ribosome_bio_YsxC"/>
</dbReference>
<dbReference type="CDD" id="cd01876">
    <property type="entry name" value="YihA_EngB"/>
    <property type="match status" value="1"/>
</dbReference>
<evidence type="ECO:0000256" key="6">
    <source>
        <dbReference type="ARBA" id="ARBA00022842"/>
    </source>
</evidence>
<sequence length="211" mass="23636">MTDQIVDFRRASFVTSAPDITHLPEDVGMEIAFAGRSNAGKSSALNTLTDHKGLAHTSKTPGRTQLINVFRLDDERRLIDLPGYGFAKVPLEMKLQWQEKLAQYLEERQCLRGLVVMMDVRHPLKDLDSNMIAWGVAAEMPVLVLLTKADKLKQAEKNKVLRKVKENLSELGGEITIQLFSSLKGTGREPALRVLNGWFQRHSDIEAGLSE</sequence>
<keyword evidence="13" id="KW-1185">Reference proteome</keyword>
<dbReference type="FunFam" id="3.40.50.300:FF:000098">
    <property type="entry name" value="Probable GTP-binding protein EngB"/>
    <property type="match status" value="1"/>
</dbReference>
<evidence type="ECO:0000256" key="8">
    <source>
        <dbReference type="ARBA" id="ARBA00023210"/>
    </source>
</evidence>
<evidence type="ECO:0000256" key="9">
    <source>
        <dbReference type="ARBA" id="ARBA00023306"/>
    </source>
</evidence>
<evidence type="ECO:0000256" key="5">
    <source>
        <dbReference type="ARBA" id="ARBA00022741"/>
    </source>
</evidence>
<evidence type="ECO:0000256" key="4">
    <source>
        <dbReference type="ARBA" id="ARBA00022723"/>
    </source>
</evidence>
<dbReference type="InterPro" id="IPR027417">
    <property type="entry name" value="P-loop_NTPase"/>
</dbReference>
<evidence type="ECO:0000256" key="3">
    <source>
        <dbReference type="ARBA" id="ARBA00022618"/>
    </source>
</evidence>
<name>A0A6H1UGR7_9GAMM</name>
<keyword evidence="4" id="KW-0479">Metal-binding</keyword>
<keyword evidence="7 10" id="KW-0342">GTP-binding</keyword>
<dbReference type="Pfam" id="PF01926">
    <property type="entry name" value="MMR_HSR1"/>
    <property type="match status" value="1"/>
</dbReference>
<dbReference type="Proteomes" id="UP000501602">
    <property type="component" value="Chromosome"/>
</dbReference>
<evidence type="ECO:0000256" key="7">
    <source>
        <dbReference type="ARBA" id="ARBA00023134"/>
    </source>
</evidence>
<dbReference type="RefSeq" id="WP_168662095.1">
    <property type="nucleotide sequence ID" value="NZ_CP051180.1"/>
</dbReference>
<dbReference type="GO" id="GO:0000917">
    <property type="term" value="P:division septum assembly"/>
    <property type="evidence" value="ECO:0007669"/>
    <property type="project" value="UniProtKB-KW"/>
</dbReference>
<evidence type="ECO:0000259" key="11">
    <source>
        <dbReference type="PROSITE" id="PS51706"/>
    </source>
</evidence>
<evidence type="ECO:0000256" key="1">
    <source>
        <dbReference type="ARBA" id="ARBA00001946"/>
    </source>
</evidence>
<dbReference type="AlphaFoldDB" id="A0A6H1UGR7"/>
<organism evidence="12 13">
    <name type="scientific">Ferrimonas lipolytica</name>
    <dbReference type="NCBI Taxonomy" id="2724191"/>
    <lineage>
        <taxon>Bacteria</taxon>
        <taxon>Pseudomonadati</taxon>
        <taxon>Pseudomonadota</taxon>
        <taxon>Gammaproteobacteria</taxon>
        <taxon>Alteromonadales</taxon>
        <taxon>Ferrimonadaceae</taxon>
        <taxon>Ferrimonas</taxon>
    </lineage>
</organism>
<dbReference type="Gene3D" id="3.40.50.300">
    <property type="entry name" value="P-loop containing nucleotide triphosphate hydrolases"/>
    <property type="match status" value="1"/>
</dbReference>
<gene>
    <name evidence="10" type="primary">engB</name>
    <name evidence="12" type="ORF">HER31_16090</name>
</gene>
<dbReference type="GO" id="GO:0005829">
    <property type="term" value="C:cytosol"/>
    <property type="evidence" value="ECO:0007669"/>
    <property type="project" value="TreeGrafter"/>
</dbReference>
<dbReference type="GO" id="GO:0046872">
    <property type="term" value="F:metal ion binding"/>
    <property type="evidence" value="ECO:0007669"/>
    <property type="project" value="UniProtKB-KW"/>
</dbReference>
<keyword evidence="9 10" id="KW-0131">Cell cycle</keyword>
<dbReference type="KEGG" id="fes:HER31_16090"/>
<evidence type="ECO:0000256" key="10">
    <source>
        <dbReference type="HAMAP-Rule" id="MF_00321"/>
    </source>
</evidence>
<dbReference type="PANTHER" id="PTHR11649:SF13">
    <property type="entry name" value="ENGB-TYPE G DOMAIN-CONTAINING PROTEIN"/>
    <property type="match status" value="1"/>
</dbReference>
<keyword evidence="3 10" id="KW-0132">Cell division</keyword>
<keyword evidence="6" id="KW-0460">Magnesium</keyword>
<dbReference type="PROSITE" id="PS51706">
    <property type="entry name" value="G_ENGB"/>
    <property type="match status" value="1"/>
</dbReference>
<evidence type="ECO:0000256" key="2">
    <source>
        <dbReference type="ARBA" id="ARBA00009638"/>
    </source>
</evidence>
<proteinExistence type="inferred from homology"/>
<comment type="similarity">
    <text evidence="2 10">Belongs to the TRAFAC class TrmE-Era-EngA-EngB-Septin-like GTPase superfamily. EngB GTPase family.</text>
</comment>
<dbReference type="InterPro" id="IPR030393">
    <property type="entry name" value="G_ENGB_dom"/>
</dbReference>
<dbReference type="EMBL" id="CP051180">
    <property type="protein sequence ID" value="QIZ78281.1"/>
    <property type="molecule type" value="Genomic_DNA"/>
</dbReference>
<feature type="domain" description="EngB-type G" evidence="11">
    <location>
        <begin position="27"/>
        <end position="201"/>
    </location>
</feature>
<dbReference type="PANTHER" id="PTHR11649">
    <property type="entry name" value="MSS1/TRME-RELATED GTP-BINDING PROTEIN"/>
    <property type="match status" value="1"/>
</dbReference>
<dbReference type="HAMAP" id="MF_00321">
    <property type="entry name" value="GTPase_EngB"/>
    <property type="match status" value="1"/>
</dbReference>
<dbReference type="SUPFAM" id="SSF52540">
    <property type="entry name" value="P-loop containing nucleoside triphosphate hydrolases"/>
    <property type="match status" value="1"/>
</dbReference>
<dbReference type="InterPro" id="IPR006073">
    <property type="entry name" value="GTP-bd"/>
</dbReference>
<dbReference type="GO" id="GO:0005525">
    <property type="term" value="F:GTP binding"/>
    <property type="evidence" value="ECO:0007669"/>
    <property type="project" value="UniProtKB-UniRule"/>
</dbReference>
<accession>A0A6H1UGR7</accession>
<dbReference type="NCBIfam" id="TIGR03598">
    <property type="entry name" value="GTPase_YsxC"/>
    <property type="match status" value="1"/>
</dbReference>
<evidence type="ECO:0000313" key="12">
    <source>
        <dbReference type="EMBL" id="QIZ78281.1"/>
    </source>
</evidence>
<keyword evidence="8 10" id="KW-0717">Septation</keyword>
<protein>
    <recommendedName>
        <fullName evidence="10">Probable GTP-binding protein EngB</fullName>
    </recommendedName>
</protein>
<reference evidence="12 13" key="1">
    <citation type="submission" date="2020-04" db="EMBL/GenBank/DDBJ databases">
        <title>Ferrimonas sp. S7 isolated from sea water.</title>
        <authorList>
            <person name="Bae S.S."/>
            <person name="Baek K."/>
        </authorList>
    </citation>
    <scope>NUCLEOTIDE SEQUENCE [LARGE SCALE GENOMIC DNA]</scope>
    <source>
        <strain evidence="12 13">S7</strain>
    </source>
</reference>
<comment type="cofactor">
    <cofactor evidence="1">
        <name>Mg(2+)</name>
        <dbReference type="ChEBI" id="CHEBI:18420"/>
    </cofactor>
</comment>
<comment type="function">
    <text evidence="10">Necessary for normal cell division and for the maintenance of normal septation.</text>
</comment>
<keyword evidence="5 10" id="KW-0547">Nucleotide-binding</keyword>
<evidence type="ECO:0000313" key="13">
    <source>
        <dbReference type="Proteomes" id="UP000501602"/>
    </source>
</evidence>